<dbReference type="PANTHER" id="PTHR43272">
    <property type="entry name" value="LONG-CHAIN-FATTY-ACID--COA LIGASE"/>
    <property type="match status" value="1"/>
</dbReference>
<dbReference type="GO" id="GO:0016020">
    <property type="term" value="C:membrane"/>
    <property type="evidence" value="ECO:0007669"/>
    <property type="project" value="TreeGrafter"/>
</dbReference>
<evidence type="ECO:0000313" key="3">
    <source>
        <dbReference type="Proteomes" id="UP000242715"/>
    </source>
</evidence>
<dbReference type="PANTHER" id="PTHR43272:SF98">
    <property type="entry name" value="LONG-CHAIN-FATTY-ACID--COA LIGASE"/>
    <property type="match status" value="1"/>
</dbReference>
<sequence>MKNFSVKVEEGREGRNGMLSIGPVYRNLLAKNQFPPLDPDFTSAWDIFSMSVKKHPQNRMLGWRKIVDGKLGPYVWKTYKEAYEEALEIASALRSCGAESGSKIGIYGSNCPQWIIAMEACSAQNLICVPLYDTLGPGAVNFIIDHAEIDFVFVQDKKVKELLNPECVSSKRLKAIVGFTSFTEEEKSEAINIGIKPYSWDEFVHMGKEKPSSISPPKTHDICTIMYTSGTSGDPKGVVLTHENVLALVRGMDLFMEQFEDKMTVDDVYLSFLPLAHILDRCIEEYFFRNGASVGYYHGDLNALLEDLGELKPTLFAGVPRVFEKVYEGIKKAVAQLNPVRRTVFGMLYNYKLGWMNKGYKQKDASPFADLLAFRKVKARLGGRVRLIISGGAALSSEIEEFLRVTTCAFVCQGYGTVGAVSVYNELMLEEVPDMGYNPLGTPPCGEICIRGKSVFVGYHKNPELTKEAIKDGWFHTGDIGEMLPNGIVKIIDRKKNLIKLSQGEYIALEYLENVYTITPIVEDIWVYGNSFKSILIAVVVPNEDFTNKWAYANGHISSFSKLCSLDQLKKYVLSELKSTAVRNK</sequence>
<dbReference type="AlphaFoldDB" id="A0A2Z6NJ06"/>
<dbReference type="GO" id="GO:0010025">
    <property type="term" value="P:wax biosynthetic process"/>
    <property type="evidence" value="ECO:0007669"/>
    <property type="project" value="TreeGrafter"/>
</dbReference>
<dbReference type="InterPro" id="IPR000873">
    <property type="entry name" value="AMP-dep_synth/lig_dom"/>
</dbReference>
<dbReference type="Gene3D" id="3.40.50.12780">
    <property type="entry name" value="N-terminal domain of ligase-like"/>
    <property type="match status" value="1"/>
</dbReference>
<keyword evidence="3" id="KW-1185">Reference proteome</keyword>
<dbReference type="PROSITE" id="PS00455">
    <property type="entry name" value="AMP_BINDING"/>
    <property type="match status" value="1"/>
</dbReference>
<dbReference type="Proteomes" id="UP000242715">
    <property type="component" value="Unassembled WGS sequence"/>
</dbReference>
<dbReference type="EMBL" id="DF973629">
    <property type="protein sequence ID" value="GAU36410.1"/>
    <property type="molecule type" value="Genomic_DNA"/>
</dbReference>
<dbReference type="GO" id="GO:0005783">
    <property type="term" value="C:endoplasmic reticulum"/>
    <property type="evidence" value="ECO:0007669"/>
    <property type="project" value="TreeGrafter"/>
</dbReference>
<organism evidence="2 3">
    <name type="scientific">Trifolium subterraneum</name>
    <name type="common">Subterranean clover</name>
    <dbReference type="NCBI Taxonomy" id="3900"/>
    <lineage>
        <taxon>Eukaryota</taxon>
        <taxon>Viridiplantae</taxon>
        <taxon>Streptophyta</taxon>
        <taxon>Embryophyta</taxon>
        <taxon>Tracheophyta</taxon>
        <taxon>Spermatophyta</taxon>
        <taxon>Magnoliopsida</taxon>
        <taxon>eudicotyledons</taxon>
        <taxon>Gunneridae</taxon>
        <taxon>Pentapetalae</taxon>
        <taxon>rosids</taxon>
        <taxon>fabids</taxon>
        <taxon>Fabales</taxon>
        <taxon>Fabaceae</taxon>
        <taxon>Papilionoideae</taxon>
        <taxon>50 kb inversion clade</taxon>
        <taxon>NPAAA clade</taxon>
        <taxon>Hologalegina</taxon>
        <taxon>IRL clade</taxon>
        <taxon>Trifolieae</taxon>
        <taxon>Trifolium</taxon>
    </lineage>
</organism>
<name>A0A2Z6NJ06_TRISU</name>
<feature type="domain" description="AMP-dependent synthetase/ligase" evidence="1">
    <location>
        <begin position="53"/>
        <end position="416"/>
    </location>
</feature>
<reference evidence="3" key="1">
    <citation type="journal article" date="2017" name="Front. Plant Sci.">
        <title>Climate Clever Clovers: New Paradigm to Reduce the Environmental Footprint of Ruminants by Breeding Low Methanogenic Forages Utilizing Haplotype Variation.</title>
        <authorList>
            <person name="Kaur P."/>
            <person name="Appels R."/>
            <person name="Bayer P.E."/>
            <person name="Keeble-Gagnere G."/>
            <person name="Wang J."/>
            <person name="Hirakawa H."/>
            <person name="Shirasawa K."/>
            <person name="Vercoe P."/>
            <person name="Stefanova K."/>
            <person name="Durmic Z."/>
            <person name="Nichols P."/>
            <person name="Revell C."/>
            <person name="Isobe S.N."/>
            <person name="Edwards D."/>
            <person name="Erskine W."/>
        </authorList>
    </citation>
    <scope>NUCLEOTIDE SEQUENCE [LARGE SCALE GENOMIC DNA]</scope>
    <source>
        <strain evidence="3">cv. Daliak</strain>
    </source>
</reference>
<evidence type="ECO:0000259" key="1">
    <source>
        <dbReference type="Pfam" id="PF00501"/>
    </source>
</evidence>
<dbReference type="SUPFAM" id="SSF56801">
    <property type="entry name" value="Acetyl-CoA synthetase-like"/>
    <property type="match status" value="1"/>
</dbReference>
<proteinExistence type="predicted"/>
<dbReference type="InterPro" id="IPR042099">
    <property type="entry name" value="ANL_N_sf"/>
</dbReference>
<gene>
    <name evidence="2" type="ORF">TSUD_38780</name>
</gene>
<dbReference type="GO" id="GO:0004467">
    <property type="term" value="F:long-chain fatty acid-CoA ligase activity"/>
    <property type="evidence" value="ECO:0007669"/>
    <property type="project" value="UniProtKB-ARBA"/>
</dbReference>
<protein>
    <recommendedName>
        <fullName evidence="1">AMP-dependent synthetase/ligase domain-containing protein</fullName>
    </recommendedName>
</protein>
<evidence type="ECO:0000313" key="2">
    <source>
        <dbReference type="EMBL" id="GAU36410.1"/>
    </source>
</evidence>
<dbReference type="GO" id="GO:0010143">
    <property type="term" value="P:cutin biosynthetic process"/>
    <property type="evidence" value="ECO:0007669"/>
    <property type="project" value="TreeGrafter"/>
</dbReference>
<dbReference type="Pfam" id="PF00501">
    <property type="entry name" value="AMP-binding"/>
    <property type="match status" value="1"/>
</dbReference>
<feature type="non-terminal residue" evidence="2">
    <location>
        <position position="585"/>
    </location>
</feature>
<dbReference type="InterPro" id="IPR020845">
    <property type="entry name" value="AMP-binding_CS"/>
</dbReference>
<dbReference type="OrthoDB" id="1700726at2759"/>
<accession>A0A2Z6NJ06</accession>